<organism evidence="3 4">
    <name type="scientific">Candidatus Yanofskybacteria bacterium RIFCSPHIGHO2_01_FULL_41_26</name>
    <dbReference type="NCBI Taxonomy" id="1802661"/>
    <lineage>
        <taxon>Bacteria</taxon>
        <taxon>Candidatus Yanofskyibacteriota</taxon>
    </lineage>
</organism>
<evidence type="ECO:0000313" key="4">
    <source>
        <dbReference type="Proteomes" id="UP000176893"/>
    </source>
</evidence>
<dbReference type="GO" id="GO:0016757">
    <property type="term" value="F:glycosyltransferase activity"/>
    <property type="evidence" value="ECO:0007669"/>
    <property type="project" value="InterPro"/>
</dbReference>
<protein>
    <recommendedName>
        <fullName evidence="5">Glycosyl transferase family 1 domain-containing protein</fullName>
    </recommendedName>
</protein>
<feature type="domain" description="Glycosyltransferase subfamily 4-like N-terminal" evidence="2">
    <location>
        <begin position="15"/>
        <end position="157"/>
    </location>
</feature>
<accession>A0A1F8EDM2</accession>
<comment type="caution">
    <text evidence="3">The sequence shown here is derived from an EMBL/GenBank/DDBJ whole genome shotgun (WGS) entry which is preliminary data.</text>
</comment>
<dbReference type="AlphaFoldDB" id="A0A1F8EDM2"/>
<dbReference type="InterPro" id="IPR028098">
    <property type="entry name" value="Glyco_trans_4-like_N"/>
</dbReference>
<dbReference type="Pfam" id="PF13439">
    <property type="entry name" value="Glyco_transf_4"/>
    <property type="match status" value="1"/>
</dbReference>
<proteinExistence type="predicted"/>
<dbReference type="Pfam" id="PF00534">
    <property type="entry name" value="Glycos_transf_1"/>
    <property type="match status" value="1"/>
</dbReference>
<evidence type="ECO:0008006" key="5">
    <source>
        <dbReference type="Google" id="ProtNLM"/>
    </source>
</evidence>
<evidence type="ECO:0000259" key="1">
    <source>
        <dbReference type="Pfam" id="PF00534"/>
    </source>
</evidence>
<dbReference type="STRING" id="1802661.A2649_01195"/>
<evidence type="ECO:0000259" key="2">
    <source>
        <dbReference type="Pfam" id="PF13439"/>
    </source>
</evidence>
<name>A0A1F8EDM2_9BACT</name>
<dbReference type="PANTHER" id="PTHR12526">
    <property type="entry name" value="GLYCOSYLTRANSFERASE"/>
    <property type="match status" value="1"/>
</dbReference>
<gene>
    <name evidence="3" type="ORF">A2649_01195</name>
</gene>
<dbReference type="SUPFAM" id="SSF53756">
    <property type="entry name" value="UDP-Glycosyltransferase/glycogen phosphorylase"/>
    <property type="match status" value="1"/>
</dbReference>
<dbReference type="EMBL" id="MGJB01000006">
    <property type="protein sequence ID" value="OGM98963.1"/>
    <property type="molecule type" value="Genomic_DNA"/>
</dbReference>
<dbReference type="CDD" id="cd03801">
    <property type="entry name" value="GT4_PimA-like"/>
    <property type="match status" value="1"/>
</dbReference>
<dbReference type="Gene3D" id="3.40.50.2000">
    <property type="entry name" value="Glycogen Phosphorylase B"/>
    <property type="match status" value="2"/>
</dbReference>
<dbReference type="Proteomes" id="UP000176893">
    <property type="component" value="Unassembled WGS sequence"/>
</dbReference>
<sequence>MKIGYLTHDMDPKAGWGRYASDLVMGIKKSGHEAVILKERDDGFDGIPVLKRGAGMFLSAIKVRKYFKDCDIVHAFDVYPYGIIAWLANMFLNKKLMITALGTYSVAPLYNPKTRWLSGTAFKSAEAVIAISNFTRGELLKRVELRNVFVINPGINFQNFHKTRQESSENFILSVGALKFRKGYHISIPAFALAKKQQPNLKYKIVGDRKDSNYFASLAKIAKDHGVETSVEFLENIPDEQLNDLYSRADVFVLTSVNNSHHFEGYGLVFLEAAAAGLPVIGTRGNGIEDAVWDGYNGILVSQNNIQGTADAIISILSDSVRFAKMSQESYEWARWNDLSGVIPKYLDAYKALL</sequence>
<evidence type="ECO:0000313" key="3">
    <source>
        <dbReference type="EMBL" id="OGM98963.1"/>
    </source>
</evidence>
<reference evidence="3 4" key="1">
    <citation type="journal article" date="2016" name="Nat. Commun.">
        <title>Thousands of microbial genomes shed light on interconnected biogeochemical processes in an aquifer system.</title>
        <authorList>
            <person name="Anantharaman K."/>
            <person name="Brown C.T."/>
            <person name="Hug L.A."/>
            <person name="Sharon I."/>
            <person name="Castelle C.J."/>
            <person name="Probst A.J."/>
            <person name="Thomas B.C."/>
            <person name="Singh A."/>
            <person name="Wilkins M.J."/>
            <person name="Karaoz U."/>
            <person name="Brodie E.L."/>
            <person name="Williams K.H."/>
            <person name="Hubbard S.S."/>
            <person name="Banfield J.F."/>
        </authorList>
    </citation>
    <scope>NUCLEOTIDE SEQUENCE [LARGE SCALE GENOMIC DNA]</scope>
</reference>
<dbReference type="InterPro" id="IPR001296">
    <property type="entry name" value="Glyco_trans_1"/>
</dbReference>
<feature type="domain" description="Glycosyl transferase family 1" evidence="1">
    <location>
        <begin position="160"/>
        <end position="332"/>
    </location>
</feature>